<dbReference type="Pfam" id="PF01885">
    <property type="entry name" value="PTS_2-RNA"/>
    <property type="match status" value="1"/>
</dbReference>
<evidence type="ECO:0000256" key="7">
    <source>
        <dbReference type="SAM" id="MobiDB-lite"/>
    </source>
</evidence>
<name>A0A9P1GDK9_9DINO</name>
<dbReference type="EMBL" id="CAMXCT010003902">
    <property type="protein sequence ID" value="CAI4006852.1"/>
    <property type="molecule type" value="Genomic_DNA"/>
</dbReference>
<evidence type="ECO:0000256" key="1">
    <source>
        <dbReference type="ARBA" id="ARBA00003343"/>
    </source>
</evidence>
<comment type="catalytic activity">
    <reaction evidence="6">
        <text>2'-phospho-[ligated tRNA] + NAD(+) = mature tRNA + ADP-alpha-D-ribose 1'',2''-cyclic phosphate + nicotinamide</text>
        <dbReference type="Rhea" id="RHEA:23324"/>
        <dbReference type="Rhea" id="RHEA-COMP:11106"/>
        <dbReference type="Rhea" id="RHEA-COMP:11107"/>
        <dbReference type="ChEBI" id="CHEBI:17154"/>
        <dbReference type="ChEBI" id="CHEBI:57540"/>
        <dbReference type="ChEBI" id="CHEBI:76596"/>
        <dbReference type="ChEBI" id="CHEBI:82883"/>
        <dbReference type="ChEBI" id="CHEBI:85027"/>
        <dbReference type="EC" id="2.7.1.160"/>
    </reaction>
</comment>
<comment type="function">
    <text evidence="1">Catalyzes the last step of tRNA splicing, the transfer of the splice junction 2'-phosphate from ligated tRNA to NAD to produce ADP-ribose 1''-2'' cyclic phosphate.</text>
</comment>
<dbReference type="Proteomes" id="UP001152797">
    <property type="component" value="Unassembled WGS sequence"/>
</dbReference>
<protein>
    <recommendedName>
        <fullName evidence="3">2'-phosphotransferase</fullName>
        <ecNumber evidence="3">2.7.1.160</ecNumber>
    </recommendedName>
</protein>
<dbReference type="AlphaFoldDB" id="A0A9P1GDK9"/>
<evidence type="ECO:0000313" key="8">
    <source>
        <dbReference type="EMBL" id="CAI4006852.1"/>
    </source>
</evidence>
<dbReference type="EC" id="2.7.1.160" evidence="3"/>
<evidence type="ECO:0000256" key="5">
    <source>
        <dbReference type="ARBA" id="ARBA00023027"/>
    </source>
</evidence>
<feature type="compositionally biased region" description="Basic and acidic residues" evidence="7">
    <location>
        <begin position="39"/>
        <end position="52"/>
    </location>
</feature>
<dbReference type="Gene3D" id="1.10.10.970">
    <property type="entry name" value="RNA 2'-phosphotransferase, Tpt1/KptA family, N-terminal domain"/>
    <property type="match status" value="1"/>
</dbReference>
<evidence type="ECO:0000256" key="2">
    <source>
        <dbReference type="ARBA" id="ARBA00009836"/>
    </source>
</evidence>
<dbReference type="GO" id="GO:0000215">
    <property type="term" value="F:tRNA 2'-phosphotransferase activity"/>
    <property type="evidence" value="ECO:0007669"/>
    <property type="project" value="UniProtKB-EC"/>
</dbReference>
<evidence type="ECO:0000313" key="9">
    <source>
        <dbReference type="EMBL" id="CAL1160227.1"/>
    </source>
</evidence>
<dbReference type="PANTHER" id="PTHR12684">
    <property type="entry name" value="PUTATIVE PHOSPHOTRANSFERASE"/>
    <property type="match status" value="1"/>
</dbReference>
<gene>
    <name evidence="8" type="ORF">C1SCF055_LOCUS32452</name>
</gene>
<dbReference type="OrthoDB" id="419694at2759"/>
<keyword evidence="10" id="KW-1185">Reference proteome</keyword>
<feature type="compositionally biased region" description="Basic and acidic residues" evidence="7">
    <location>
        <begin position="60"/>
        <end position="76"/>
    </location>
</feature>
<comment type="caution">
    <text evidence="8">The sequence shown here is derived from an EMBL/GenBank/DDBJ whole genome shotgun (WGS) entry which is preliminary data.</text>
</comment>
<keyword evidence="4" id="KW-0808">Transferase</keyword>
<comment type="similarity">
    <text evidence="2">Belongs to the KptA/TPT1 family.</text>
</comment>
<evidence type="ECO:0000256" key="4">
    <source>
        <dbReference type="ARBA" id="ARBA00022679"/>
    </source>
</evidence>
<evidence type="ECO:0000313" key="10">
    <source>
        <dbReference type="Proteomes" id="UP001152797"/>
    </source>
</evidence>
<organism evidence="8">
    <name type="scientific">Cladocopium goreaui</name>
    <dbReference type="NCBI Taxonomy" id="2562237"/>
    <lineage>
        <taxon>Eukaryota</taxon>
        <taxon>Sar</taxon>
        <taxon>Alveolata</taxon>
        <taxon>Dinophyceae</taxon>
        <taxon>Suessiales</taxon>
        <taxon>Symbiodiniaceae</taxon>
        <taxon>Cladocopium</taxon>
    </lineage>
</organism>
<evidence type="ECO:0000256" key="6">
    <source>
        <dbReference type="ARBA" id="ARBA00047949"/>
    </source>
</evidence>
<sequence length="689" mass="79287">MSFCPNTPLAKESEEGGTTTEGSGASAAAETFTSETADELAKSKYHKAEGGKETQPQQKWQERRTTEKSPEKETKKRAASKGRRSRSRKSRRRSRSRKSRRRSRSRKSRRRSRSRSQRRRSRSPSDKKRARHEAAPAQSGREGAAPASMPAALASNLAPMRTEQKGKGGGKGNKGRNFQISKALARILRHTAQSLGLQIRADGFCQLQDILALNEFTTMGATAEDVQVAVQSNDKKRFETKIEADKVLIRAVQGHSMKTVDDNSLLKRLNADDPHLPKVCVHGTYRRNVDSIQRNGLLVGGGVSQRNHVHFAPYEPHDGRVISGMRYNCEVAIYIDLPTAIREGVPFFQSANEVILSPGINGTVPAKYISKLVRGLAVRKKVSSLILGECAGKAVKEAEERQARRKKMWWKGVKEARESLKRDVQQEMTTAWNAVHRFQDNQKQLGRQQAEKWKAKLEATRHASANQRKEDGEIWVQKFTEVKQEELGRRFAEKWREFRAENGQVEQRQVVSPEKINEEIEELLRRQDERISERWSELYKDMMKSVQRSMNNEPKHWKDRFRAAMIQLGRGGEHVQRRWMALFQDTMKDMGEQEMNKVSQWVSDFKTKPPWSDKELAKRAKLVEVSGRLKPLDLHSQQRILKTIDQCHKAEIQRLKWKAWNRGQWVKKFRQEQDRLWKSQQDSEMWGEP</sequence>
<dbReference type="EMBL" id="CAMXCT020003902">
    <property type="protein sequence ID" value="CAL1160227.1"/>
    <property type="molecule type" value="Genomic_DNA"/>
</dbReference>
<proteinExistence type="inferred from homology"/>
<evidence type="ECO:0000256" key="3">
    <source>
        <dbReference type="ARBA" id="ARBA00012007"/>
    </source>
</evidence>
<reference evidence="9" key="2">
    <citation type="submission" date="2024-04" db="EMBL/GenBank/DDBJ databases">
        <authorList>
            <person name="Chen Y."/>
            <person name="Shah S."/>
            <person name="Dougan E. K."/>
            <person name="Thang M."/>
            <person name="Chan C."/>
        </authorList>
    </citation>
    <scope>NUCLEOTIDE SEQUENCE [LARGE SCALE GENOMIC DNA]</scope>
</reference>
<dbReference type="InterPro" id="IPR042081">
    <property type="entry name" value="RNA_2'-PTrans_C"/>
</dbReference>
<accession>A0A9P1GDK9</accession>
<dbReference type="Gene3D" id="3.20.170.30">
    <property type="match status" value="1"/>
</dbReference>
<dbReference type="EMBL" id="CAMXCT030003902">
    <property type="protein sequence ID" value="CAL4794164.1"/>
    <property type="molecule type" value="Genomic_DNA"/>
</dbReference>
<dbReference type="InterPro" id="IPR042080">
    <property type="entry name" value="RNA_2'-PTrans_N"/>
</dbReference>
<keyword evidence="5" id="KW-0520">NAD</keyword>
<feature type="compositionally biased region" description="Low complexity" evidence="7">
    <location>
        <begin position="16"/>
        <end position="35"/>
    </location>
</feature>
<feature type="region of interest" description="Disordered" evidence="7">
    <location>
        <begin position="1"/>
        <end position="149"/>
    </location>
</feature>
<dbReference type="InterPro" id="IPR002745">
    <property type="entry name" value="Ptrans_KptA/Tpt1"/>
</dbReference>
<dbReference type="SUPFAM" id="SSF56399">
    <property type="entry name" value="ADP-ribosylation"/>
    <property type="match status" value="1"/>
</dbReference>
<reference evidence="8" key="1">
    <citation type="submission" date="2022-10" db="EMBL/GenBank/DDBJ databases">
        <authorList>
            <person name="Chen Y."/>
            <person name="Dougan E. K."/>
            <person name="Chan C."/>
            <person name="Rhodes N."/>
            <person name="Thang M."/>
        </authorList>
    </citation>
    <scope>NUCLEOTIDE SEQUENCE</scope>
</reference>
<feature type="compositionally biased region" description="Basic residues" evidence="7">
    <location>
        <begin position="77"/>
        <end position="122"/>
    </location>
</feature>
<dbReference type="PANTHER" id="PTHR12684:SF2">
    <property type="entry name" value="TRNA 2'-PHOSPHOTRANSFERASE 1"/>
    <property type="match status" value="1"/>
</dbReference>
<dbReference type="GO" id="GO:0006388">
    <property type="term" value="P:tRNA splicing, via endonucleolytic cleavage and ligation"/>
    <property type="evidence" value="ECO:0007669"/>
    <property type="project" value="TreeGrafter"/>
</dbReference>